<feature type="transmembrane region" description="Helical" evidence="1">
    <location>
        <begin position="155"/>
        <end position="177"/>
    </location>
</feature>
<feature type="transmembrane region" description="Helical" evidence="1">
    <location>
        <begin position="425"/>
        <end position="452"/>
    </location>
</feature>
<feature type="transmembrane region" description="Helical" evidence="1">
    <location>
        <begin position="64"/>
        <end position="87"/>
    </location>
</feature>
<dbReference type="OrthoDB" id="1650552at2"/>
<feature type="transmembrane region" description="Helical" evidence="1">
    <location>
        <begin position="183"/>
        <end position="206"/>
    </location>
</feature>
<dbReference type="EMBL" id="QPJT01000002">
    <property type="protein sequence ID" value="RCX20189.1"/>
    <property type="molecule type" value="Genomic_DNA"/>
</dbReference>
<protein>
    <recommendedName>
        <fullName evidence="4">Signal peptidase I</fullName>
    </recommendedName>
</protein>
<dbReference type="Proteomes" id="UP000253034">
    <property type="component" value="Unassembled WGS sequence"/>
</dbReference>
<feature type="transmembrane region" description="Helical" evidence="1">
    <location>
        <begin position="299"/>
        <end position="320"/>
    </location>
</feature>
<feature type="transmembrane region" description="Helical" evidence="1">
    <location>
        <begin position="226"/>
        <end position="246"/>
    </location>
</feature>
<name>A0A369BF76_9FIRM</name>
<proteinExistence type="predicted"/>
<dbReference type="InterPro" id="IPR036286">
    <property type="entry name" value="LexA/Signal_pep-like_sf"/>
</dbReference>
<keyword evidence="1" id="KW-1133">Transmembrane helix</keyword>
<keyword evidence="3" id="KW-1185">Reference proteome</keyword>
<accession>A0A369BF76</accession>
<reference evidence="2 3" key="1">
    <citation type="submission" date="2018-07" db="EMBL/GenBank/DDBJ databases">
        <title>Genomic Encyclopedia of Type Strains, Phase IV (KMG-IV): sequencing the most valuable type-strain genomes for metagenomic binning, comparative biology and taxonomic classification.</title>
        <authorList>
            <person name="Goeker M."/>
        </authorList>
    </citation>
    <scope>NUCLEOTIDE SEQUENCE [LARGE SCALE GENOMIC DNA]</scope>
    <source>
        <strain evidence="2 3">DSM 27016</strain>
    </source>
</reference>
<organism evidence="2 3">
    <name type="scientific">Anaerobacterium chartisolvens</name>
    <dbReference type="NCBI Taxonomy" id="1297424"/>
    <lineage>
        <taxon>Bacteria</taxon>
        <taxon>Bacillati</taxon>
        <taxon>Bacillota</taxon>
        <taxon>Clostridia</taxon>
        <taxon>Eubacteriales</taxon>
        <taxon>Oscillospiraceae</taxon>
        <taxon>Anaerobacterium</taxon>
    </lineage>
</organism>
<gene>
    <name evidence="2" type="ORF">DFR58_102262</name>
</gene>
<feature type="transmembrane region" description="Helical" evidence="1">
    <location>
        <begin position="121"/>
        <end position="143"/>
    </location>
</feature>
<keyword evidence="1" id="KW-0812">Transmembrane</keyword>
<keyword evidence="1" id="KW-0472">Membrane</keyword>
<evidence type="ECO:0008006" key="4">
    <source>
        <dbReference type="Google" id="ProtNLM"/>
    </source>
</evidence>
<evidence type="ECO:0000313" key="2">
    <source>
        <dbReference type="EMBL" id="RCX20189.1"/>
    </source>
</evidence>
<evidence type="ECO:0000256" key="1">
    <source>
        <dbReference type="SAM" id="Phobius"/>
    </source>
</evidence>
<sequence>MIYRNSYFKKELRQAYTENRTGTNRKMAFALFQGLISFAIYFVLQTLKESVLSDVAPEIMQPSFFSTVYIYIHLAFIFNTVYFIIYYDYLFFSEIRKNSWYLLVQMGYSPASMIFSKFSALILSVFTIYLVGFIFTVFLTIFLKYPFILSYMPSLYISGLVDLTLITILLMTFSLYVKTITNARYLSLFSAVLIIVLKTALGHYNVISNRVSMQSINNLFDFGRSLYFPAAAAIMAACCIICVIRAGNVAKYYNLPARYYVLPEGATVANEDAATGKLKLAESMENVRHSKIFDTVSTALLIFLICAALIFNVLIILINISAPGKEFSIKGIIPYVFKSDTMAPTIMMNDLAYFKRTDSRHMFENGDIILFEENNVTYVERIIENMESGFKVDIDNYPPMSQPGAMLKTVPGKAVRGIYVGRSRWLGALILFANTIVGRLVFLLLPAILLFYQRQVANIYSRRK</sequence>
<dbReference type="SUPFAM" id="SSF51306">
    <property type="entry name" value="LexA/Signal peptidase"/>
    <property type="match status" value="1"/>
</dbReference>
<dbReference type="RefSeq" id="WP_114296299.1">
    <property type="nucleotide sequence ID" value="NZ_QPJT01000002.1"/>
</dbReference>
<evidence type="ECO:0000313" key="3">
    <source>
        <dbReference type="Proteomes" id="UP000253034"/>
    </source>
</evidence>
<comment type="caution">
    <text evidence="2">The sequence shown here is derived from an EMBL/GenBank/DDBJ whole genome shotgun (WGS) entry which is preliminary data.</text>
</comment>
<dbReference type="AlphaFoldDB" id="A0A369BF76"/>
<feature type="transmembrane region" description="Helical" evidence="1">
    <location>
        <begin position="27"/>
        <end position="44"/>
    </location>
</feature>